<protein>
    <recommendedName>
        <fullName evidence="6">PABS domain-containing protein</fullName>
    </recommendedName>
</protein>
<feature type="compositionally biased region" description="Polar residues" evidence="1">
    <location>
        <begin position="524"/>
        <end position="534"/>
    </location>
</feature>
<evidence type="ECO:0008006" key="6">
    <source>
        <dbReference type="Google" id="ProtNLM"/>
    </source>
</evidence>
<dbReference type="EMBL" id="CDMY01000374">
    <property type="protein sequence ID" value="CEM07001.1"/>
    <property type="molecule type" value="Genomic_DNA"/>
</dbReference>
<dbReference type="SUPFAM" id="SSF53335">
    <property type="entry name" value="S-adenosyl-L-methionine-dependent methyltransferases"/>
    <property type="match status" value="1"/>
</dbReference>
<organism evidence="4 5">
    <name type="scientific">Vitrella brassicaformis (strain CCMP3155)</name>
    <dbReference type="NCBI Taxonomy" id="1169540"/>
    <lineage>
        <taxon>Eukaryota</taxon>
        <taxon>Sar</taxon>
        <taxon>Alveolata</taxon>
        <taxon>Colpodellida</taxon>
        <taxon>Vitrellaceae</taxon>
        <taxon>Vitrella</taxon>
    </lineage>
</organism>
<dbReference type="VEuPathDB" id="CryptoDB:Vbra_4148"/>
<feature type="region of interest" description="Disordered" evidence="1">
    <location>
        <begin position="445"/>
        <end position="542"/>
    </location>
</feature>
<evidence type="ECO:0000313" key="4">
    <source>
        <dbReference type="EMBL" id="CEM07001.1"/>
    </source>
</evidence>
<accession>A0A0G4F4Z1</accession>
<keyword evidence="2" id="KW-1133">Transmembrane helix</keyword>
<dbReference type="InParanoid" id="A0A0G4F4Z1"/>
<evidence type="ECO:0000256" key="2">
    <source>
        <dbReference type="SAM" id="Phobius"/>
    </source>
</evidence>
<feature type="region of interest" description="Disordered" evidence="1">
    <location>
        <begin position="575"/>
        <end position="599"/>
    </location>
</feature>
<keyword evidence="2" id="KW-0812">Transmembrane</keyword>
<name>A0A0G4F4Z1_VITBC</name>
<keyword evidence="2" id="KW-0472">Membrane</keyword>
<feature type="compositionally biased region" description="Low complexity" evidence="1">
    <location>
        <begin position="452"/>
        <end position="463"/>
    </location>
</feature>
<evidence type="ECO:0000256" key="1">
    <source>
        <dbReference type="SAM" id="MobiDB-lite"/>
    </source>
</evidence>
<dbReference type="Gene3D" id="3.40.50.150">
    <property type="entry name" value="Vaccinia Virus protein VP39"/>
    <property type="match status" value="1"/>
</dbReference>
<keyword evidence="3" id="KW-0732">Signal</keyword>
<evidence type="ECO:0000313" key="5">
    <source>
        <dbReference type="Proteomes" id="UP000041254"/>
    </source>
</evidence>
<reference evidence="4 5" key="1">
    <citation type="submission" date="2014-11" db="EMBL/GenBank/DDBJ databases">
        <authorList>
            <person name="Zhu J."/>
            <person name="Qi W."/>
            <person name="Song R."/>
        </authorList>
    </citation>
    <scope>NUCLEOTIDE SEQUENCE [LARGE SCALE GENOMIC DNA]</scope>
</reference>
<evidence type="ECO:0000256" key="3">
    <source>
        <dbReference type="SAM" id="SignalP"/>
    </source>
</evidence>
<dbReference type="AlphaFoldDB" id="A0A0G4F4Z1"/>
<dbReference type="InterPro" id="IPR029063">
    <property type="entry name" value="SAM-dependent_MTases_sf"/>
</dbReference>
<feature type="signal peptide" evidence="3">
    <location>
        <begin position="1"/>
        <end position="27"/>
    </location>
</feature>
<keyword evidence="5" id="KW-1185">Reference proteome</keyword>
<sequence length="618" mass="66603">MLGHISALVRSIASWAFLSLVIQEIRKAPLAVMGTGASYRPPSQRSRPRPPSHGVLLCQEAAEGLLDVMMSIWVDPVTNERTLTYVPMANTTSSSLRGNRKSDGLGTVQSVAACEGPADHCLERLRHPSLVSSSCADLVPLCRCSPADVTDPYKHHHDNTHGPLSAVLAPGEGRGGRGKQLGYVKWIVEWLTDQCSSPSPVPFSPNAVRPAIKTHTHIREVSSRPPLNVLIIGFGGGVMAQRVWEGCHDTPRGVRLVSVDVVSNLLIIAEGLFGFQHRPKQNDVSLGEGCLHALRRLSDEGHESYDVIIVDALGPSYHIDGTPNQCSSVEAVGLVTALLRGGGVAIHRMTRPWSTDTYSDYWFSLPSAYQSTSAIESATAEDLPSDQHDSSTSSQWGDLLIWAHKRTDTHTERGRRRLNETHTDTLTERADEVCVKDATGAVHCVPKDSETTEAAADTNTTATAEDDHHYQPPATATHEAAVHTEDTDPAAHQQQPEGEAIKTPHWAETGQLPAASDTDRDKTASSSLVSTQRGYSPASPLATARGGYSWVVAGGFVLVLGALYGVVRVWRRTHPHGSHGHGDVSASRVSGGGRGQQDRQNGYVLVPQTFADESDDWG</sequence>
<proteinExistence type="predicted"/>
<feature type="chain" id="PRO_5005188608" description="PABS domain-containing protein" evidence="3">
    <location>
        <begin position="28"/>
        <end position="618"/>
    </location>
</feature>
<feature type="transmembrane region" description="Helical" evidence="2">
    <location>
        <begin position="547"/>
        <end position="567"/>
    </location>
</feature>
<gene>
    <name evidence="4" type="ORF">Vbra_4148</name>
</gene>
<dbReference type="Proteomes" id="UP000041254">
    <property type="component" value="Unassembled WGS sequence"/>
</dbReference>